<evidence type="ECO:0000256" key="7">
    <source>
        <dbReference type="ARBA" id="ARBA00093797"/>
    </source>
</evidence>
<proteinExistence type="inferred from homology"/>
<comment type="caution">
    <text evidence="8">The sequence shown here is derived from an EMBL/GenBank/DDBJ whole genome shotgun (WGS) entry which is preliminary data.</text>
</comment>
<comment type="similarity">
    <text evidence="6">Belongs to the bacillales FliT family.</text>
</comment>
<gene>
    <name evidence="8" type="ORF">Q75_13450</name>
</gene>
<organism evidence="8 9">
    <name type="scientific">Bacillus coahuilensis p1.1.43</name>
    <dbReference type="NCBI Taxonomy" id="1150625"/>
    <lineage>
        <taxon>Bacteria</taxon>
        <taxon>Bacillati</taxon>
        <taxon>Bacillota</taxon>
        <taxon>Bacilli</taxon>
        <taxon>Bacillales</taxon>
        <taxon>Bacillaceae</taxon>
        <taxon>Bacillus</taxon>
    </lineage>
</organism>
<dbReference type="STRING" id="1150625.Q75_13450"/>
<evidence type="ECO:0000256" key="6">
    <source>
        <dbReference type="ARBA" id="ARBA00093785"/>
    </source>
</evidence>
<keyword evidence="9" id="KW-1185">Reference proteome</keyword>
<evidence type="ECO:0000256" key="1">
    <source>
        <dbReference type="ARBA" id="ARBA00004514"/>
    </source>
</evidence>
<comment type="function">
    <text evidence="5">May act as an export chaperone for the filament capping protein FliD.</text>
</comment>
<dbReference type="Proteomes" id="UP000074108">
    <property type="component" value="Unassembled WGS sequence"/>
</dbReference>
<dbReference type="InterPro" id="IPR008622">
    <property type="entry name" value="FliT"/>
</dbReference>
<dbReference type="Pfam" id="PF05400">
    <property type="entry name" value="FliT"/>
    <property type="match status" value="1"/>
</dbReference>
<sequence>MSHIQTCFLLTKELFALLKTSISTEEREDKMVQVTELLHEREDILPRLTKPATLQEEEMAGQIVAMNMFIDQQLTILLGDIQRDRNGLKKKKMSAKRYTNPYANMQYDGMFYDKRK</sequence>
<dbReference type="RefSeq" id="WP_059351650.1">
    <property type="nucleotide sequence ID" value="NZ_LDYG01000042.1"/>
</dbReference>
<protein>
    <recommendedName>
        <fullName evidence="7">Flagellar protein FliT</fullName>
    </recommendedName>
</protein>
<evidence type="ECO:0000313" key="9">
    <source>
        <dbReference type="Proteomes" id="UP000074108"/>
    </source>
</evidence>
<dbReference type="EMBL" id="LDYG01000042">
    <property type="protein sequence ID" value="KUP05250.1"/>
    <property type="molecule type" value="Genomic_DNA"/>
</dbReference>
<reference evidence="8 9" key="1">
    <citation type="journal article" date="2016" name="Front. Microbiol.">
        <title>Microevolution Analysis of Bacillus coahuilensis Unveils Differences in Phosphorus Acquisition Strategies and Their Regulation.</title>
        <authorList>
            <person name="Gomez-Lunar Z."/>
            <person name="Hernandez-Gonzalez I."/>
            <person name="Rodriguez-Torres M.D."/>
            <person name="Souza V."/>
            <person name="Olmedo-Alvarez G."/>
        </authorList>
    </citation>
    <scope>NUCLEOTIDE SEQUENCE [LARGE SCALE GENOMIC DNA]</scope>
    <source>
        <strain evidence="9">p1.1.43</strain>
    </source>
</reference>
<evidence type="ECO:0000256" key="5">
    <source>
        <dbReference type="ARBA" id="ARBA00093765"/>
    </source>
</evidence>
<keyword evidence="3" id="KW-1005">Bacterial flagellum biogenesis</keyword>
<comment type="subcellular location">
    <subcellularLocation>
        <location evidence="1">Cytoplasm</location>
        <location evidence="1">Cytosol</location>
    </subcellularLocation>
</comment>
<evidence type="ECO:0000256" key="2">
    <source>
        <dbReference type="ARBA" id="ARBA00022490"/>
    </source>
</evidence>
<evidence type="ECO:0000256" key="3">
    <source>
        <dbReference type="ARBA" id="ARBA00022795"/>
    </source>
</evidence>
<dbReference type="OrthoDB" id="2353131at2"/>
<keyword evidence="2" id="KW-0963">Cytoplasm</keyword>
<dbReference type="AlphaFoldDB" id="A0A147K647"/>
<dbReference type="PATRIC" id="fig|1150625.3.peg.2831"/>
<evidence type="ECO:0000313" key="8">
    <source>
        <dbReference type="EMBL" id="KUP05250.1"/>
    </source>
</evidence>
<name>A0A147K647_9BACI</name>
<accession>A0A147K647</accession>
<evidence type="ECO:0000256" key="4">
    <source>
        <dbReference type="ARBA" id="ARBA00023186"/>
    </source>
</evidence>
<keyword evidence="4" id="KW-0143">Chaperone</keyword>